<dbReference type="Proteomes" id="UP001161422">
    <property type="component" value="Unassembled WGS sequence"/>
</dbReference>
<dbReference type="SUPFAM" id="SSF103647">
    <property type="entry name" value="TSP type-3 repeat"/>
    <property type="match status" value="1"/>
</dbReference>
<feature type="transmembrane region" description="Helical" evidence="2">
    <location>
        <begin position="1062"/>
        <end position="1081"/>
    </location>
</feature>
<keyword evidence="2" id="KW-0472">Membrane</keyword>
<evidence type="ECO:0008006" key="5">
    <source>
        <dbReference type="Google" id="ProtNLM"/>
    </source>
</evidence>
<dbReference type="AlphaFoldDB" id="A0AA37VY33"/>
<dbReference type="SUPFAM" id="SSF49313">
    <property type="entry name" value="Cadherin-like"/>
    <property type="match status" value="1"/>
</dbReference>
<feature type="compositionally biased region" description="Acidic residues" evidence="1">
    <location>
        <begin position="842"/>
        <end position="861"/>
    </location>
</feature>
<dbReference type="InterPro" id="IPR038081">
    <property type="entry name" value="CalX-like_sf"/>
</dbReference>
<dbReference type="Gene3D" id="4.10.1080.10">
    <property type="entry name" value="TSP type-3 repeat"/>
    <property type="match status" value="1"/>
</dbReference>
<proteinExistence type="predicted"/>
<evidence type="ECO:0000256" key="2">
    <source>
        <dbReference type="SAM" id="Phobius"/>
    </source>
</evidence>
<reference evidence="3" key="1">
    <citation type="journal article" date="2014" name="Int. J. Syst. Evol. Microbiol.">
        <title>Complete genome sequence of Corynebacterium casei LMG S-19264T (=DSM 44701T), isolated from a smear-ripened cheese.</title>
        <authorList>
            <consortium name="US DOE Joint Genome Institute (JGI-PGF)"/>
            <person name="Walter F."/>
            <person name="Albersmeier A."/>
            <person name="Kalinowski J."/>
            <person name="Ruckert C."/>
        </authorList>
    </citation>
    <scope>NUCLEOTIDE SEQUENCE</scope>
    <source>
        <strain evidence="3">NBRC 101628</strain>
    </source>
</reference>
<evidence type="ECO:0000256" key="1">
    <source>
        <dbReference type="SAM" id="MobiDB-lite"/>
    </source>
</evidence>
<dbReference type="InterPro" id="IPR028974">
    <property type="entry name" value="TSP_type-3_rpt"/>
</dbReference>
<sequence length="1092" mass="116482">MQLNLNAGVLSNSGNNTALYQVDRESKVPQGQPISLSAGGGMKLIGPDTPPNGSGFQLIHSNTGDKLKSWEFDWTSDPNPGFFKLFSCVGFGEDSANLDYLLNPDPQDPVDGVRNTARCLVTCVAREIVVNTPPNASGTIVEATEDDEPFRFNACPFDDPGDDPSVDSIRIISPTVPSNGFERVNNTDCDFRYTVPEQFNSLGEGESETVRVDYIIQDDFGGTASSSARININGVNDLPTGMDINIFLNEPGVEETLSSEELSLSDPDTNDRVYVVSYDDLPGDFAPTLPQNGAVVIDSETNQISYNHNSESDVYIDEFTFYIADRPPTTADFARYIVGPYTARVAVNVPNVNDPPRFRSQPSTSAIEGEEYAYDLDMYDAEDPTGAGLTYALTGQPDGMTISASGEIRWTPPQTSMFDFEYGPITVTARDQGGDNQGPQQSEQTFSIIVSPPDQDNDRVADYDDNCPALSNPGQDDYDGDDIGDLCDEDGDNDGIYDVAEIFNQLNPYEPNDASQDKDGDGLSNLEEFLTCLANQDLDCQAISIDSVGPVISAENIEIVSTGLFTPVDLTATAVDSGQPVGVVSDAASLFRPGRHLVNWNATDLAGNTSTQVQRLDILPIVSLGGGQVAAEGTTVSFSVSMNGVSPDPDAPVQVNYTVGGTASEDDHTLQAGTVEIAPGQASAEVTFEVIMDNAAEDNETVVVDITSLQGKAVLSNERSYTVMITDNNVAPVGQIAITQGGLNLGRYAYKDRGQCIDVMANVTDANGDTLQFDWSSSDQLLIQSPCQGAPASNNSLSIDATNIAAGFYRLEALVSDGQNEIKLTSILVVEDTTPVLGNTDSDNDDIPDSTEGIEDSDGDGTPDYLDPVDAVAFQPLRVSATEESRLTLVQSSNGVALLVGDAAILAGLQGTIITSQQLFSVTDTAADPDYDLVGDLFDLRLRGLTDANPSASIVLPLKVSVPPNAILRTATPDGWNTFSSSSSEVIRTAQRIDGACPALGSSQYSDGLQVYAECLEVSIQDAGANDADQSKNGAVSLTLSLAVEKTDTTTTRPEPPTAPEGGSGAMSIWWLVIPIMLGVYRRYFKGKFYEM</sequence>
<feature type="region of interest" description="Disordered" evidence="1">
    <location>
        <begin position="835"/>
        <end position="862"/>
    </location>
</feature>
<gene>
    <name evidence="3" type="ORF">GCM10007895_21570</name>
</gene>
<accession>A0AA37VY33</accession>
<organism evidence="3 4">
    <name type="scientific">Paraferrimonas sedimenticola</name>
    <dbReference type="NCBI Taxonomy" id="375674"/>
    <lineage>
        <taxon>Bacteria</taxon>
        <taxon>Pseudomonadati</taxon>
        <taxon>Pseudomonadota</taxon>
        <taxon>Gammaproteobacteria</taxon>
        <taxon>Alteromonadales</taxon>
        <taxon>Ferrimonadaceae</taxon>
        <taxon>Paraferrimonas</taxon>
    </lineage>
</organism>
<protein>
    <recommendedName>
        <fullName evidence="5">Calx-beta domain-containing protein</fullName>
    </recommendedName>
</protein>
<name>A0AA37VY33_9GAMM</name>
<evidence type="ECO:0000313" key="3">
    <source>
        <dbReference type="EMBL" id="GLP96851.1"/>
    </source>
</evidence>
<dbReference type="SUPFAM" id="SSF141072">
    <property type="entry name" value="CalX-like"/>
    <property type="match status" value="1"/>
</dbReference>
<dbReference type="Gene3D" id="2.60.40.2030">
    <property type="match status" value="1"/>
</dbReference>
<dbReference type="GO" id="GO:0016020">
    <property type="term" value="C:membrane"/>
    <property type="evidence" value="ECO:0007669"/>
    <property type="project" value="InterPro"/>
</dbReference>
<comment type="caution">
    <text evidence="3">The sequence shown here is derived from an EMBL/GenBank/DDBJ whole genome shotgun (WGS) entry which is preliminary data.</text>
</comment>
<keyword evidence="2" id="KW-1133">Transmembrane helix</keyword>
<evidence type="ECO:0000313" key="4">
    <source>
        <dbReference type="Proteomes" id="UP001161422"/>
    </source>
</evidence>
<reference evidence="3" key="2">
    <citation type="submission" date="2023-01" db="EMBL/GenBank/DDBJ databases">
        <title>Draft genome sequence of Paraferrimonas sedimenticola strain NBRC 101628.</title>
        <authorList>
            <person name="Sun Q."/>
            <person name="Mori K."/>
        </authorList>
    </citation>
    <scope>NUCLEOTIDE SEQUENCE</scope>
    <source>
        <strain evidence="3">NBRC 101628</strain>
    </source>
</reference>
<dbReference type="InterPro" id="IPR015919">
    <property type="entry name" value="Cadherin-like_sf"/>
</dbReference>
<dbReference type="EMBL" id="BSNC01000005">
    <property type="protein sequence ID" value="GLP96851.1"/>
    <property type="molecule type" value="Genomic_DNA"/>
</dbReference>
<keyword evidence="2" id="KW-0812">Transmembrane</keyword>
<dbReference type="GO" id="GO:0005509">
    <property type="term" value="F:calcium ion binding"/>
    <property type="evidence" value="ECO:0007669"/>
    <property type="project" value="InterPro"/>
</dbReference>
<keyword evidence="4" id="KW-1185">Reference proteome</keyword>